<dbReference type="InterPro" id="IPR039651">
    <property type="entry name" value="FixC-like"/>
</dbReference>
<proteinExistence type="predicted"/>
<evidence type="ECO:0000256" key="2">
    <source>
        <dbReference type="ARBA" id="ARBA00022630"/>
    </source>
</evidence>
<dbReference type="InterPro" id="IPR059103">
    <property type="entry name" value="FixC-like_C"/>
</dbReference>
<dbReference type="SUPFAM" id="SSF54373">
    <property type="entry name" value="FAD-linked reductases, C-terminal domain"/>
    <property type="match status" value="1"/>
</dbReference>
<organism evidence="7">
    <name type="scientific">uncultured prokaryote</name>
    <dbReference type="NCBI Taxonomy" id="198431"/>
    <lineage>
        <taxon>unclassified sequences</taxon>
        <taxon>environmental samples</taxon>
    </lineage>
</organism>
<dbReference type="Pfam" id="PF26311">
    <property type="entry name" value="ETF-QO_FixC_C"/>
    <property type="match status" value="1"/>
</dbReference>
<feature type="domain" description="ETF-QO/FixC ubiquinone-binding" evidence="5">
    <location>
        <begin position="189"/>
        <end position="288"/>
    </location>
</feature>
<dbReference type="InterPro" id="IPR049398">
    <property type="entry name" value="ETF-QO/FixC_UQ-bd"/>
</dbReference>
<dbReference type="Gene3D" id="3.50.50.60">
    <property type="entry name" value="FAD/NAD(P)-binding domain"/>
    <property type="match status" value="1"/>
</dbReference>
<evidence type="ECO:0000256" key="4">
    <source>
        <dbReference type="ARBA" id="ARBA00023002"/>
    </source>
</evidence>
<feature type="domain" description="FixC-like C-terminal" evidence="6">
    <location>
        <begin position="372"/>
        <end position="437"/>
    </location>
</feature>
<accession>H5SI47</accession>
<keyword evidence="2" id="KW-0285">Flavoprotein</keyword>
<evidence type="ECO:0000313" key="7">
    <source>
        <dbReference type="EMBL" id="BAL55833.1"/>
    </source>
</evidence>
<dbReference type="Pfam" id="PF21162">
    <property type="entry name" value="ETFQO_UQ-bd"/>
    <property type="match status" value="1"/>
</dbReference>
<dbReference type="PANTHER" id="PTHR43624">
    <property type="entry name" value="ELECTRON TRANSFER FLAVOPROTEIN-QUINONE OXIDOREDUCTASE YDIS-RELATED"/>
    <property type="match status" value="1"/>
</dbReference>
<keyword evidence="4" id="KW-0560">Oxidoreductase</keyword>
<keyword evidence="3" id="KW-0274">FAD</keyword>
<dbReference type="Pfam" id="PF12831">
    <property type="entry name" value="FAD_oxidored"/>
    <property type="match status" value="1"/>
</dbReference>
<dbReference type="SUPFAM" id="SSF51905">
    <property type="entry name" value="FAD/NAD(P)-binding domain"/>
    <property type="match status" value="1"/>
</dbReference>
<dbReference type="PANTHER" id="PTHR43624:SF2">
    <property type="entry name" value="ELECTRON TRANSFER FLAVOPROTEIN-QUINONE OXIDOREDUCTASE YDIS-RELATED"/>
    <property type="match status" value="1"/>
</dbReference>
<dbReference type="AlphaFoldDB" id="H5SI47"/>
<sequence length="437" mass="47810">MEVEKFDAVVVGAGPAGAAAATTMARAGLSVVLVERGEYPGAKNVMGGVMYGRMAAEVVPDFWTQGAPIERVVVEERIWLATDDSAVSVSHRSPKGAYHPDGCPNAFTVLRAKWDRWFAQKAEEAGALLVPGTTVEDVLWQDGRVAGVRTGREEGDLYADVVVLCDGVNSALVERARLRDHPVEPHQLALGVKEVIGLPPEVIEARFNVDRGQGVTVEIYGAVTRGMSGYGFLYTNHDSVSVGVGVLVSHLMRTRIPPYELLEGLKQHPLVRPLLAGGETLEYSAHAIPEGGWRAMPKLYGDGVLVAGDAAMMVNGLHREGSNLAMTAGRLAGETVVEAKRRGDFSARTLSLYAAKLEESFVLKDLRKYRDLPELAERRPDLFGTFAELANLAAHEMLAVDGLPKRDKQRKIWREVTRRKPLWGLARDLYEVWRAIR</sequence>
<evidence type="ECO:0000256" key="3">
    <source>
        <dbReference type="ARBA" id="ARBA00022827"/>
    </source>
</evidence>
<dbReference type="GO" id="GO:0016491">
    <property type="term" value="F:oxidoreductase activity"/>
    <property type="evidence" value="ECO:0007669"/>
    <property type="project" value="UniProtKB-KW"/>
</dbReference>
<dbReference type="PRINTS" id="PR00420">
    <property type="entry name" value="RNGMNOXGNASE"/>
</dbReference>
<gene>
    <name evidence="7" type="ORF">HGMM_F31F10C23</name>
</gene>
<evidence type="ECO:0000259" key="5">
    <source>
        <dbReference type="Pfam" id="PF21162"/>
    </source>
</evidence>
<comment type="cofactor">
    <cofactor evidence="1">
        <name>FAD</name>
        <dbReference type="ChEBI" id="CHEBI:57692"/>
    </cofactor>
</comment>
<name>H5SI47_9ZZZZ</name>
<reference evidence="7" key="2">
    <citation type="journal article" date="2012" name="PLoS ONE">
        <title>A Deeply Branching Thermophilic Bacterium with an Ancient Acetyl-CoA Pathway Dominates a Subsurface Ecosystem.</title>
        <authorList>
            <person name="Takami H."/>
            <person name="Noguchi H."/>
            <person name="Takaki Y."/>
            <person name="Uchiyama I."/>
            <person name="Toyoda A."/>
            <person name="Nishi S."/>
            <person name="Chee G.-J."/>
            <person name="Arai W."/>
            <person name="Nunoura T."/>
            <person name="Itoh T."/>
            <person name="Hattori M."/>
            <person name="Takai K."/>
        </authorList>
    </citation>
    <scope>NUCLEOTIDE SEQUENCE</scope>
</reference>
<reference evidence="7" key="1">
    <citation type="journal article" date="2005" name="Environ. Microbiol.">
        <title>Genetic and functional properties of uncultivated thermophilic crenarchaeotes from a subsurface gold mine as revealed by analysis of genome fragments.</title>
        <authorList>
            <person name="Nunoura T."/>
            <person name="Hirayama H."/>
            <person name="Takami H."/>
            <person name="Oida H."/>
            <person name="Nishi S."/>
            <person name="Shimamura S."/>
            <person name="Suzuki Y."/>
            <person name="Inagaki F."/>
            <person name="Takai K."/>
            <person name="Nealson K.H."/>
            <person name="Horikoshi K."/>
        </authorList>
    </citation>
    <scope>NUCLEOTIDE SEQUENCE</scope>
</reference>
<evidence type="ECO:0000256" key="1">
    <source>
        <dbReference type="ARBA" id="ARBA00001974"/>
    </source>
</evidence>
<protein>
    <submittedName>
        <fullName evidence="7">Electron transfer flavoprotein-quinone oxidoreductase</fullName>
    </submittedName>
</protein>
<evidence type="ECO:0000259" key="6">
    <source>
        <dbReference type="Pfam" id="PF26311"/>
    </source>
</evidence>
<dbReference type="InterPro" id="IPR036188">
    <property type="entry name" value="FAD/NAD-bd_sf"/>
</dbReference>
<dbReference type="EMBL" id="AP011730">
    <property type="protein sequence ID" value="BAL55833.1"/>
    <property type="molecule type" value="Genomic_DNA"/>
</dbReference>